<dbReference type="Proteomes" id="UP000785679">
    <property type="component" value="Unassembled WGS sequence"/>
</dbReference>
<dbReference type="OrthoDB" id="10667252at2759"/>
<dbReference type="EMBL" id="RRYP01008244">
    <property type="protein sequence ID" value="TNV79909.1"/>
    <property type="molecule type" value="Genomic_DNA"/>
</dbReference>
<protein>
    <submittedName>
        <fullName evidence="2">Uncharacterized protein</fullName>
    </submittedName>
</protein>
<feature type="compositionally biased region" description="Polar residues" evidence="1">
    <location>
        <begin position="1"/>
        <end position="24"/>
    </location>
</feature>
<comment type="caution">
    <text evidence="2">The sequence shown here is derived from an EMBL/GenBank/DDBJ whole genome shotgun (WGS) entry which is preliminary data.</text>
</comment>
<feature type="region of interest" description="Disordered" evidence="1">
    <location>
        <begin position="76"/>
        <end position="103"/>
    </location>
</feature>
<reference evidence="2" key="1">
    <citation type="submission" date="2019-06" db="EMBL/GenBank/DDBJ databases">
        <authorList>
            <person name="Zheng W."/>
        </authorList>
    </citation>
    <scope>NUCLEOTIDE SEQUENCE</scope>
    <source>
        <strain evidence="2">QDHG01</strain>
    </source>
</reference>
<evidence type="ECO:0000313" key="2">
    <source>
        <dbReference type="EMBL" id="TNV79909.1"/>
    </source>
</evidence>
<feature type="region of interest" description="Disordered" evidence="1">
    <location>
        <begin position="1"/>
        <end position="39"/>
    </location>
</feature>
<name>A0A8J8T2J5_HALGN</name>
<feature type="compositionally biased region" description="Polar residues" evidence="1">
    <location>
        <begin position="94"/>
        <end position="103"/>
    </location>
</feature>
<keyword evidence="3" id="KW-1185">Reference proteome</keyword>
<dbReference type="AlphaFoldDB" id="A0A8J8T2J5"/>
<evidence type="ECO:0000256" key="1">
    <source>
        <dbReference type="SAM" id="MobiDB-lite"/>
    </source>
</evidence>
<organism evidence="2 3">
    <name type="scientific">Halteria grandinella</name>
    <dbReference type="NCBI Taxonomy" id="5974"/>
    <lineage>
        <taxon>Eukaryota</taxon>
        <taxon>Sar</taxon>
        <taxon>Alveolata</taxon>
        <taxon>Ciliophora</taxon>
        <taxon>Intramacronucleata</taxon>
        <taxon>Spirotrichea</taxon>
        <taxon>Stichotrichia</taxon>
        <taxon>Sporadotrichida</taxon>
        <taxon>Halteriidae</taxon>
        <taxon>Halteria</taxon>
    </lineage>
</organism>
<proteinExistence type="predicted"/>
<evidence type="ECO:0000313" key="3">
    <source>
        <dbReference type="Proteomes" id="UP000785679"/>
    </source>
</evidence>
<sequence length="387" mass="42960">MHSSTKISLFSANPSSSQRMSTQPAHLDPSSLIPAQHQRKSGFKLSLFSGSALHQSKNNNDVDMYEYSDSNCSSSVQDGCRHSSSGGDGAGGATNHSSSQNSAFRVPQCPVIEQDSSDSEESDNNDQEEVVIEQAEGDDFEFNPKMFYWLFNPDLKFSERGPSFKVEEDINSDDFMAMRRVNREILTQFFAVTKSQRRSTKKHSRVIPEFSIALEGSPLKQFGALSLEPAENYSASPCKVAAAEGIVLDSQDRPLSILESHRLLIHPMELPQPSESDDLFDSPSSDHNSSMISLVSLDQNKFFWYPNPHIEHPRGSLLVSPTPKRFEAPTIEATEDKRMSVKNFDQGLLLQKCPQQGPAPRLSKALRRHTLIGTTMPSVAEDAMDCQ</sequence>
<gene>
    <name evidence="2" type="ORF">FGO68_gene5685</name>
</gene>
<accession>A0A8J8T2J5</accession>